<organism evidence="1 2">
    <name type="scientific">Lentinula detonsa</name>
    <dbReference type="NCBI Taxonomy" id="2804962"/>
    <lineage>
        <taxon>Eukaryota</taxon>
        <taxon>Fungi</taxon>
        <taxon>Dikarya</taxon>
        <taxon>Basidiomycota</taxon>
        <taxon>Agaricomycotina</taxon>
        <taxon>Agaricomycetes</taxon>
        <taxon>Agaricomycetidae</taxon>
        <taxon>Agaricales</taxon>
        <taxon>Marasmiineae</taxon>
        <taxon>Omphalotaceae</taxon>
        <taxon>Lentinula</taxon>
    </lineage>
</organism>
<dbReference type="PANTHER" id="PTHR46579">
    <property type="entry name" value="F5/8 TYPE C DOMAIN-CONTAINING PROTEIN-RELATED"/>
    <property type="match status" value="1"/>
</dbReference>
<proteinExistence type="predicted"/>
<evidence type="ECO:0000313" key="1">
    <source>
        <dbReference type="EMBL" id="KAJ3985771.1"/>
    </source>
</evidence>
<sequence length="437" mass="50210">MSGFICSRCKLRGRTHIFNTDHSQWTCWKVAELRYWATSYKDSTNFAERKKIFEEYGVRWSSFWLLEYWDPTRMLVIDAMHCILEGLVHYHCRHVLRLDASNPSYSTDGFKFAYDYPWIAYEHETAPQDVQLTEKQIPCVARVQKTLCLAIEGEEALSLDKVWTRLHNQDVLNSLAFVAHTLDLPKELHDISPIIASLYSKHAATKKHGQPPFPHGRPAKTKNHFIALLLNWRLTQAHSSENFILKTGTPETLAYIQTVIRETVTPSWLSSVPKNFGEKKAGSIKADEWRILSSVYLPIALVILWGDDDGCAPPQDDSESGHLSTALDHTMALFQATIIACRYTVTTTRTLDYRKYIDFWVDNLRKLFPHTREGVARPNIHAAGHIYDFLLLFGPVMSWWCFPFERLIGTLQNVNMNDHVGGKYSIGVSHRKLTTVL</sequence>
<protein>
    <submittedName>
        <fullName evidence="1">Uncharacterized protein</fullName>
    </submittedName>
</protein>
<reference evidence="1" key="1">
    <citation type="submission" date="2022-08" db="EMBL/GenBank/DDBJ databases">
        <authorList>
            <consortium name="DOE Joint Genome Institute"/>
            <person name="Min B."/>
            <person name="Riley R."/>
            <person name="Sierra-Patev S."/>
            <person name="Naranjo-Ortiz M."/>
            <person name="Looney B."/>
            <person name="Konkel Z."/>
            <person name="Slot J.C."/>
            <person name="Sakamoto Y."/>
            <person name="Steenwyk J.L."/>
            <person name="Rokas A."/>
            <person name="Carro J."/>
            <person name="Camarero S."/>
            <person name="Ferreira P."/>
            <person name="Molpeceres G."/>
            <person name="Ruiz-Duenas F.J."/>
            <person name="Serrano A."/>
            <person name="Henrissat B."/>
            <person name="Drula E."/>
            <person name="Hughes K.W."/>
            <person name="Mata J.L."/>
            <person name="Ishikawa N.K."/>
            <person name="Vargas-Isla R."/>
            <person name="Ushijima S."/>
            <person name="Smith C.A."/>
            <person name="Ahrendt S."/>
            <person name="Andreopoulos W."/>
            <person name="He G."/>
            <person name="Labutti K."/>
            <person name="Lipzen A."/>
            <person name="Ng V."/>
            <person name="Sandor L."/>
            <person name="Barry K."/>
            <person name="Martinez A.T."/>
            <person name="Xiao Y."/>
            <person name="Gibbons J.G."/>
            <person name="Terashima K."/>
            <person name="Hibbett D.S."/>
            <person name="Grigoriev I.V."/>
        </authorList>
    </citation>
    <scope>NUCLEOTIDE SEQUENCE</scope>
    <source>
        <strain evidence="1">TFB7829</strain>
    </source>
</reference>
<dbReference type="EMBL" id="MU801955">
    <property type="protein sequence ID" value="KAJ3985771.1"/>
    <property type="molecule type" value="Genomic_DNA"/>
</dbReference>
<dbReference type="PANTHER" id="PTHR46579:SF1">
    <property type="entry name" value="F5_8 TYPE C DOMAIN-CONTAINING PROTEIN"/>
    <property type="match status" value="1"/>
</dbReference>
<accession>A0AA38Q2P1</accession>
<dbReference type="AlphaFoldDB" id="A0AA38Q2P1"/>
<comment type="caution">
    <text evidence="1">The sequence shown here is derived from an EMBL/GenBank/DDBJ whole genome shotgun (WGS) entry which is preliminary data.</text>
</comment>
<evidence type="ECO:0000313" key="2">
    <source>
        <dbReference type="Proteomes" id="UP001163850"/>
    </source>
</evidence>
<dbReference type="Proteomes" id="UP001163850">
    <property type="component" value="Unassembled WGS sequence"/>
</dbReference>
<gene>
    <name evidence="1" type="ORF">F5890DRAFT_1408814</name>
</gene>
<name>A0AA38Q2P1_9AGAR</name>